<protein>
    <submittedName>
        <fullName evidence="1">Uncharacterized protein</fullName>
    </submittedName>
</protein>
<accession>A0AAU8B516</accession>
<proteinExistence type="predicted"/>
<reference evidence="1" key="1">
    <citation type="submission" date="2024-03" db="EMBL/GenBank/DDBJ databases">
        <title>Diverse circular DNA viruses in blood, oral, and fecal samples of captive lemurs.</title>
        <authorList>
            <person name="Paietta E.N."/>
            <person name="Kraberger S."/>
            <person name="Lund M.C."/>
            <person name="Custer J.M."/>
            <person name="Vargas K.M."/>
            <person name="Ehmke E.E."/>
            <person name="Yoder A.D."/>
            <person name="Varsani A."/>
        </authorList>
    </citation>
    <scope>NUCLEOTIDE SEQUENCE</scope>
    <source>
        <strain evidence="1">Duke_27FS_14</strain>
    </source>
</reference>
<dbReference type="EMBL" id="PP511784">
    <property type="protein sequence ID" value="XCD07334.1"/>
    <property type="molecule type" value="Genomic_DNA"/>
</dbReference>
<evidence type="ECO:0000313" key="1">
    <source>
        <dbReference type="EMBL" id="XCD07334.1"/>
    </source>
</evidence>
<organism evidence="1">
    <name type="scientific">Dulem virus 206</name>
    <dbReference type="NCBI Taxonomy" id="3145683"/>
    <lineage>
        <taxon>Viruses</taxon>
        <taxon>Monodnaviria</taxon>
        <taxon>Sangervirae</taxon>
        <taxon>Phixviricota</taxon>
        <taxon>Malgrandaviricetes</taxon>
        <taxon>Petitvirales</taxon>
        <taxon>Microviridae</taxon>
        <taxon>Microvirus</taxon>
    </lineage>
</organism>
<name>A0AAU8B516_9VIRU</name>
<sequence length="62" mass="7239">MKHNKTVRMSNSTQAAIYLIKSKLYRKGVTTDSHVIEYAVENLFHELTGKTIEEYYEGEENE</sequence>